<dbReference type="RefSeq" id="WP_183600606.1">
    <property type="nucleotide sequence ID" value="NZ_JACHXK010000005.1"/>
</dbReference>
<dbReference type="EMBL" id="JACHXK010000005">
    <property type="protein sequence ID" value="MBB3110710.1"/>
    <property type="molecule type" value="Genomic_DNA"/>
</dbReference>
<keyword evidence="3" id="KW-1185">Reference proteome</keyword>
<organism evidence="2 3">
    <name type="scientific">Paenibacillus phyllosphaerae</name>
    <dbReference type="NCBI Taxonomy" id="274593"/>
    <lineage>
        <taxon>Bacteria</taxon>
        <taxon>Bacillati</taxon>
        <taxon>Bacillota</taxon>
        <taxon>Bacilli</taxon>
        <taxon>Bacillales</taxon>
        <taxon>Paenibacillaceae</taxon>
        <taxon>Paenibacillus</taxon>
    </lineage>
</organism>
<comment type="caution">
    <text evidence="2">The sequence shown here is derived from an EMBL/GenBank/DDBJ whole genome shotgun (WGS) entry which is preliminary data.</text>
</comment>
<keyword evidence="1" id="KW-0812">Transmembrane</keyword>
<proteinExistence type="predicted"/>
<feature type="transmembrane region" description="Helical" evidence="1">
    <location>
        <begin position="52"/>
        <end position="72"/>
    </location>
</feature>
<evidence type="ECO:0000313" key="2">
    <source>
        <dbReference type="EMBL" id="MBB3110710.1"/>
    </source>
</evidence>
<evidence type="ECO:0000313" key="3">
    <source>
        <dbReference type="Proteomes" id="UP000570361"/>
    </source>
</evidence>
<accession>A0A7W5FMX9</accession>
<feature type="transmembrane region" description="Helical" evidence="1">
    <location>
        <begin position="92"/>
        <end position="111"/>
    </location>
</feature>
<feature type="transmembrane region" description="Helical" evidence="1">
    <location>
        <begin position="123"/>
        <end position="144"/>
    </location>
</feature>
<reference evidence="2 3" key="1">
    <citation type="submission" date="2020-08" db="EMBL/GenBank/DDBJ databases">
        <title>Genomic Encyclopedia of Type Strains, Phase III (KMG-III): the genomes of soil and plant-associated and newly described type strains.</title>
        <authorList>
            <person name="Whitman W."/>
        </authorList>
    </citation>
    <scope>NUCLEOTIDE SEQUENCE [LARGE SCALE GENOMIC DNA]</scope>
    <source>
        <strain evidence="2 3">CECT 5862</strain>
    </source>
</reference>
<protein>
    <submittedName>
        <fullName evidence="2">DMSO/TMAO reductase YedYZ heme-binding membrane subunit</fullName>
    </submittedName>
</protein>
<name>A0A7W5FMX9_9BACL</name>
<feature type="transmembrane region" description="Helical" evidence="1">
    <location>
        <begin position="20"/>
        <end position="40"/>
    </location>
</feature>
<keyword evidence="1" id="KW-1133">Transmembrane helix</keyword>
<evidence type="ECO:0000256" key="1">
    <source>
        <dbReference type="SAM" id="Phobius"/>
    </source>
</evidence>
<feature type="transmembrane region" description="Helical" evidence="1">
    <location>
        <begin position="156"/>
        <end position="175"/>
    </location>
</feature>
<sequence>MIAAILELPLWQAMRTMGMISFLAITAGVCLGIIYSMPVWSGAVKKKLYKIHSTLTIGGAAIGMLHGMISVIDTYTPFTWSEVLIPFTADYHPVLSGLGTLSGYLLLIVILTTDLRGKLGRKLWMTLHLLAYPAFIMSLVHGFFLGTDSSNPYIQWIYAVALSAVLLTTLVRATIRSLAAGKNEPPRAAVRKEGRAG</sequence>
<keyword evidence="1" id="KW-0472">Membrane</keyword>
<dbReference type="Proteomes" id="UP000570361">
    <property type="component" value="Unassembled WGS sequence"/>
</dbReference>
<dbReference type="AlphaFoldDB" id="A0A7W5FMX9"/>
<gene>
    <name evidence="2" type="ORF">FHS18_002777</name>
</gene>